<dbReference type="EMBL" id="BAABFC010000001">
    <property type="protein sequence ID" value="GAA4493310.1"/>
    <property type="molecule type" value="Genomic_DNA"/>
</dbReference>
<dbReference type="Gene3D" id="1.25.40.10">
    <property type="entry name" value="Tetratricopeptide repeat domain"/>
    <property type="match status" value="1"/>
</dbReference>
<feature type="domain" description="CD-NTase-associated protein 12/Pycsar effector protein TIR" evidence="1">
    <location>
        <begin position="4"/>
        <end position="122"/>
    </location>
</feature>
<keyword evidence="3" id="KW-1185">Reference proteome</keyword>
<proteinExistence type="predicted"/>
<name>A0ABP8PY46_9GAMM</name>
<sequence length="481" mass="54498">MKPRVFIGSSVEGLNVAYAIQQNLTHDAEPTVWDQGVFELSLTSIETLTKVVEESDFGVFVFSPDDITKMRSGEHNSIRDNVLFEYGLFTGKLGRERVFFITPEGSSLHIPTDLLGITPGVYNPHREDGRLQAATGPACNQIREAIKKLPNITSNEISTDPDESKGLNGKENDEWIIDLLKRDYKSARDKLTAAMVTKEENEQLIDKAWMVYIDFKEDAFAGLEKMLQFASTHKDDKKVLCLISSMLSWESYYEQALDLINRTLEAFKGDTELLIIKADIYACINEKDKAIALLSDNMQSMNPDVAITLSELYEKDNLQMAVDTIHAAYVKHPGNKAIAFKYSRLLQDNNQHKEAVGILNNLCINDPNNSDYLGYISNSCVQLNLYEMAMTYLKRANDVTKESKAWIMNNIGNILNNKGLYSEAEFWLTKGLEIDRKSEYAYDRITSAIKNRNKEIELFQSLCTEGLHLIREKTKTTSMAQ</sequence>
<organism evidence="2 3">
    <name type="scientific">Pseudaeromonas paramecii</name>
    <dbReference type="NCBI Taxonomy" id="2138166"/>
    <lineage>
        <taxon>Bacteria</taxon>
        <taxon>Pseudomonadati</taxon>
        <taxon>Pseudomonadota</taxon>
        <taxon>Gammaproteobacteria</taxon>
        <taxon>Aeromonadales</taxon>
        <taxon>Aeromonadaceae</taxon>
        <taxon>Pseudaeromonas</taxon>
    </lineage>
</organism>
<dbReference type="Proteomes" id="UP001501321">
    <property type="component" value="Unassembled WGS sequence"/>
</dbReference>
<dbReference type="Pfam" id="PF10137">
    <property type="entry name" value="CAP12-PCTIR_TIR"/>
    <property type="match status" value="1"/>
</dbReference>
<dbReference type="Pfam" id="PF13181">
    <property type="entry name" value="TPR_8"/>
    <property type="match status" value="1"/>
</dbReference>
<comment type="caution">
    <text evidence="2">The sequence shown here is derived from an EMBL/GenBank/DDBJ whole genome shotgun (WGS) entry which is preliminary data.</text>
</comment>
<protein>
    <recommendedName>
        <fullName evidence="1">CD-NTase-associated protein 12/Pycsar effector protein TIR domain-containing protein</fullName>
    </recommendedName>
</protein>
<evidence type="ECO:0000313" key="2">
    <source>
        <dbReference type="EMBL" id="GAA4493310.1"/>
    </source>
</evidence>
<evidence type="ECO:0000259" key="1">
    <source>
        <dbReference type="Pfam" id="PF10137"/>
    </source>
</evidence>
<dbReference type="InterPro" id="IPR011990">
    <property type="entry name" value="TPR-like_helical_dom_sf"/>
</dbReference>
<dbReference type="SUPFAM" id="SSF48452">
    <property type="entry name" value="TPR-like"/>
    <property type="match status" value="2"/>
</dbReference>
<accession>A0ABP8PY46</accession>
<evidence type="ECO:0000313" key="3">
    <source>
        <dbReference type="Proteomes" id="UP001501321"/>
    </source>
</evidence>
<dbReference type="InterPro" id="IPR019734">
    <property type="entry name" value="TPR_rpt"/>
</dbReference>
<dbReference type="RefSeq" id="WP_345009401.1">
    <property type="nucleotide sequence ID" value="NZ_BAABFC010000001.1"/>
</dbReference>
<dbReference type="InterPro" id="IPR019302">
    <property type="entry name" value="CAP12/PCTIR_TIR_dom"/>
</dbReference>
<gene>
    <name evidence="2" type="ORF">GCM10023095_03280</name>
</gene>
<reference evidence="3" key="1">
    <citation type="journal article" date="2019" name="Int. J. Syst. Evol. Microbiol.">
        <title>The Global Catalogue of Microorganisms (GCM) 10K type strain sequencing project: providing services to taxonomists for standard genome sequencing and annotation.</title>
        <authorList>
            <consortium name="The Broad Institute Genomics Platform"/>
            <consortium name="The Broad Institute Genome Sequencing Center for Infectious Disease"/>
            <person name="Wu L."/>
            <person name="Ma J."/>
        </authorList>
    </citation>
    <scope>NUCLEOTIDE SEQUENCE [LARGE SCALE GENOMIC DNA]</scope>
    <source>
        <strain evidence="3">JCM 32226</strain>
    </source>
</reference>